<dbReference type="GO" id="GO:0003677">
    <property type="term" value="F:DNA binding"/>
    <property type="evidence" value="ECO:0007669"/>
    <property type="project" value="UniProtKB-KW"/>
</dbReference>
<dbReference type="GO" id="GO:0003918">
    <property type="term" value="F:DNA topoisomerase type II (double strand cut, ATP-hydrolyzing) activity"/>
    <property type="evidence" value="ECO:0007669"/>
    <property type="project" value="UniProtKB-EC"/>
</dbReference>
<dbReference type="PRINTS" id="PR01159">
    <property type="entry name" value="DNAGYRASEB"/>
</dbReference>
<name>A0A1B1TBD9_9ARCH</name>
<evidence type="ECO:0000256" key="6">
    <source>
        <dbReference type="ARBA" id="ARBA00023125"/>
    </source>
</evidence>
<evidence type="ECO:0000256" key="1">
    <source>
        <dbReference type="ARBA" id="ARBA00000185"/>
    </source>
</evidence>
<dbReference type="GO" id="GO:0006265">
    <property type="term" value="P:DNA topological change"/>
    <property type="evidence" value="ECO:0007669"/>
    <property type="project" value="InterPro"/>
</dbReference>
<proteinExistence type="inferred from homology"/>
<comment type="catalytic activity">
    <reaction evidence="1">
        <text>ATP-dependent breakage, passage and rejoining of double-stranded DNA.</text>
        <dbReference type="EC" id="5.6.2.2"/>
    </reaction>
</comment>
<evidence type="ECO:0000256" key="4">
    <source>
        <dbReference type="ARBA" id="ARBA00022840"/>
    </source>
</evidence>
<keyword evidence="7" id="KW-0413">Isomerase</keyword>
<dbReference type="EMBL" id="KP211840">
    <property type="protein sequence ID" value="ANV79583.1"/>
    <property type="molecule type" value="Genomic_DNA"/>
</dbReference>
<dbReference type="InterPro" id="IPR013759">
    <property type="entry name" value="Topo_IIA_B_C"/>
</dbReference>
<dbReference type="Pfam" id="PF00986">
    <property type="entry name" value="DNA_gyraseB_C"/>
    <property type="match status" value="1"/>
</dbReference>
<evidence type="ECO:0000259" key="8">
    <source>
        <dbReference type="Pfam" id="PF00986"/>
    </source>
</evidence>
<dbReference type="AlphaFoldDB" id="A0A1B1TBD9"/>
<reference evidence="9" key="1">
    <citation type="submission" date="2014-11" db="EMBL/GenBank/DDBJ databases">
        <authorList>
            <person name="Zhu J."/>
            <person name="Qi W."/>
            <person name="Song R."/>
        </authorList>
    </citation>
    <scope>NUCLEOTIDE SEQUENCE</scope>
</reference>
<reference evidence="9" key="2">
    <citation type="journal article" date="2015" name="ISME J.">
        <title>A new class of marine Euryarchaeota group II from the Mediterranean deep chlorophyll maximum.</title>
        <authorList>
            <person name="Martin-Cuadrado A.B."/>
            <person name="Garcia-Heredia I."/>
            <person name="Molto A.G."/>
            <person name="Lopez-Ubeda R."/>
            <person name="Kimes N."/>
            <person name="Lopez-Garcia P."/>
            <person name="Moreira D."/>
            <person name="Rodriguez-Valera F."/>
        </authorList>
    </citation>
    <scope>NUCLEOTIDE SEQUENCE</scope>
</reference>
<feature type="domain" description="DNA gyrase B subunit C-terminal" evidence="8">
    <location>
        <begin position="8"/>
        <end position="69"/>
    </location>
</feature>
<keyword evidence="6" id="KW-0238">DNA-binding</keyword>
<dbReference type="SUPFAM" id="SSF56719">
    <property type="entry name" value="Type II DNA topoisomerase"/>
    <property type="match status" value="1"/>
</dbReference>
<dbReference type="Gene3D" id="3.40.50.670">
    <property type="match status" value="1"/>
</dbReference>
<organism evidence="9">
    <name type="scientific">uncultured Poseidoniia archaeon</name>
    <dbReference type="NCBI Taxonomy" id="1697135"/>
    <lineage>
        <taxon>Archaea</taxon>
        <taxon>Methanobacteriati</taxon>
        <taxon>Thermoplasmatota</taxon>
        <taxon>Candidatus Poseidoniia</taxon>
        <taxon>environmental samples</taxon>
    </lineage>
</organism>
<evidence type="ECO:0000256" key="2">
    <source>
        <dbReference type="ARBA" id="ARBA00010708"/>
    </source>
</evidence>
<dbReference type="PANTHER" id="PTHR45866:SF1">
    <property type="entry name" value="DNA GYRASE SUBUNIT B, MITOCHONDRIAL"/>
    <property type="match status" value="1"/>
</dbReference>
<keyword evidence="5" id="KW-0799">Topoisomerase</keyword>
<evidence type="ECO:0000256" key="3">
    <source>
        <dbReference type="ARBA" id="ARBA00022741"/>
    </source>
</evidence>
<dbReference type="InterPro" id="IPR002288">
    <property type="entry name" value="DNA_gyrase_B_C"/>
</dbReference>
<dbReference type="PANTHER" id="PTHR45866">
    <property type="entry name" value="DNA GYRASE/TOPOISOMERASE SUBUNIT B"/>
    <property type="match status" value="1"/>
</dbReference>
<protein>
    <recommendedName>
        <fullName evidence="8">DNA gyrase B subunit C-terminal domain-containing protein</fullName>
    </recommendedName>
</protein>
<sequence length="80" mass="9234">MKAGNPSTKIGVQRYKGLGEMNPDQLWETTMNPETRTMLKVTIRDAEESDRLFEILMGEDVPDRRAFIEKYAKEVTNLDI</sequence>
<evidence type="ECO:0000256" key="7">
    <source>
        <dbReference type="ARBA" id="ARBA00023235"/>
    </source>
</evidence>
<comment type="similarity">
    <text evidence="2">Belongs to the type II topoisomerase GyrB family.</text>
</comment>
<dbReference type="InterPro" id="IPR013760">
    <property type="entry name" value="Topo_IIA-like_dom_sf"/>
</dbReference>
<evidence type="ECO:0000313" key="9">
    <source>
        <dbReference type="EMBL" id="ANV79583.1"/>
    </source>
</evidence>
<dbReference type="GO" id="GO:0005524">
    <property type="term" value="F:ATP binding"/>
    <property type="evidence" value="ECO:0007669"/>
    <property type="project" value="UniProtKB-KW"/>
</dbReference>
<accession>A0A1B1TBD9</accession>
<keyword evidence="4" id="KW-0067">ATP-binding</keyword>
<keyword evidence="3" id="KW-0547">Nucleotide-binding</keyword>
<dbReference type="InterPro" id="IPR000565">
    <property type="entry name" value="Topo_IIA_B"/>
</dbReference>
<evidence type="ECO:0000256" key="5">
    <source>
        <dbReference type="ARBA" id="ARBA00023029"/>
    </source>
</evidence>